<comment type="similarity">
    <text evidence="1">Belongs to the membrane fusion protein (MFP) (TC 8.A.1) family.</text>
</comment>
<dbReference type="PANTHER" id="PTHR30469">
    <property type="entry name" value="MULTIDRUG RESISTANCE PROTEIN MDTA"/>
    <property type="match status" value="1"/>
</dbReference>
<keyword evidence="3" id="KW-1133">Transmembrane helix</keyword>
<evidence type="ECO:0000313" key="6">
    <source>
        <dbReference type="EMBL" id="STX29544.1"/>
    </source>
</evidence>
<evidence type="ECO:0000256" key="3">
    <source>
        <dbReference type="SAM" id="Phobius"/>
    </source>
</evidence>
<dbReference type="AlphaFoldDB" id="A0A378IB52"/>
<proteinExistence type="inferred from homology"/>
<dbReference type="PANTHER" id="PTHR30469:SF11">
    <property type="entry name" value="BLL4320 PROTEIN"/>
    <property type="match status" value="1"/>
</dbReference>
<evidence type="ECO:0000259" key="4">
    <source>
        <dbReference type="Pfam" id="PF25917"/>
    </source>
</evidence>
<feature type="domain" description="Multidrug resistance protein MdtA-like barrel-sandwich hybrid" evidence="4">
    <location>
        <begin position="69"/>
        <end position="193"/>
    </location>
</feature>
<dbReference type="Pfam" id="PF25917">
    <property type="entry name" value="BSH_RND"/>
    <property type="match status" value="1"/>
</dbReference>
<sequence length="420" mass="46573">MKKRMAIMIIALIIVFGGIIAFNLFKGVMIKRFFSQYQSAPVTISSVKAIQKNWEPRIAAVGNFVAINGVEVNSEASGKVVAIHFDSGQYVQKDMPLIDIDDSVEQAQLKFNQADKDLKAISYQRQADLYKRGATPSSNVDEAKANLEQAQANVEKIEAQIRQKHILAPFSGRVGIRQVNLGQYISPGQTSIVTLQSLDPLYLEFNLPEQFYKRLHLQQKIQFSVEGLPKLFFTGEITAINAKVDTNTHNILVQATVPNCPAQALQDPTKSKLISIKKDEDRNITIINCDTNLNTKNRINEFIFIPGMFAAINIEQPSIPNVVVLPSTAISYSLYGNSVFLIEKNKDGKKDEKGNDILQVRRVFVHTGEQEGNYTIIKDGISPGQTVVSSGELKLQNGTRVVINNDVKLNDVANPDTLGQ</sequence>
<feature type="domain" description="CusB-like beta-barrel" evidence="5">
    <location>
        <begin position="202"/>
        <end position="259"/>
    </location>
</feature>
<evidence type="ECO:0000313" key="7">
    <source>
        <dbReference type="Proteomes" id="UP000254968"/>
    </source>
</evidence>
<dbReference type="NCBIfam" id="TIGR01730">
    <property type="entry name" value="RND_mfp"/>
    <property type="match status" value="1"/>
</dbReference>
<dbReference type="SUPFAM" id="SSF111369">
    <property type="entry name" value="HlyD-like secretion proteins"/>
    <property type="match status" value="1"/>
</dbReference>
<accession>A0A378IB52</accession>
<dbReference type="OrthoDB" id="9806939at2"/>
<dbReference type="InterPro" id="IPR058792">
    <property type="entry name" value="Beta-barrel_RND_2"/>
</dbReference>
<keyword evidence="2" id="KW-0175">Coiled coil</keyword>
<gene>
    <name evidence="6" type="primary">mdtE_2</name>
    <name evidence="6" type="ORF">NCTC13315_02087</name>
</gene>
<keyword evidence="7" id="KW-1185">Reference proteome</keyword>
<dbReference type="InterPro" id="IPR006143">
    <property type="entry name" value="RND_pump_MFP"/>
</dbReference>
<dbReference type="Proteomes" id="UP000254968">
    <property type="component" value="Unassembled WGS sequence"/>
</dbReference>
<keyword evidence="3" id="KW-0472">Membrane</keyword>
<dbReference type="GO" id="GO:0015562">
    <property type="term" value="F:efflux transmembrane transporter activity"/>
    <property type="evidence" value="ECO:0007669"/>
    <property type="project" value="TreeGrafter"/>
</dbReference>
<dbReference type="Pfam" id="PF25954">
    <property type="entry name" value="Beta-barrel_RND_2"/>
    <property type="match status" value="1"/>
</dbReference>
<reference evidence="6 7" key="1">
    <citation type="submission" date="2018-06" db="EMBL/GenBank/DDBJ databases">
        <authorList>
            <consortium name="Pathogen Informatics"/>
            <person name="Doyle S."/>
        </authorList>
    </citation>
    <scope>NUCLEOTIDE SEQUENCE [LARGE SCALE GENOMIC DNA]</scope>
    <source>
        <strain evidence="6 7">NCTC13315</strain>
    </source>
</reference>
<dbReference type="GO" id="GO:1990281">
    <property type="term" value="C:efflux pump complex"/>
    <property type="evidence" value="ECO:0007669"/>
    <property type="project" value="TreeGrafter"/>
</dbReference>
<dbReference type="EMBL" id="UGNV01000001">
    <property type="protein sequence ID" value="STX29544.1"/>
    <property type="molecule type" value="Genomic_DNA"/>
</dbReference>
<evidence type="ECO:0000259" key="5">
    <source>
        <dbReference type="Pfam" id="PF25954"/>
    </source>
</evidence>
<dbReference type="Gene3D" id="2.40.30.170">
    <property type="match status" value="1"/>
</dbReference>
<name>A0A378IB52_9GAMM</name>
<dbReference type="Gene3D" id="2.40.50.100">
    <property type="match status" value="1"/>
</dbReference>
<dbReference type="Gene3D" id="1.10.287.470">
    <property type="entry name" value="Helix hairpin bin"/>
    <property type="match status" value="1"/>
</dbReference>
<dbReference type="InterPro" id="IPR058625">
    <property type="entry name" value="MdtA-like_BSH"/>
</dbReference>
<dbReference type="RefSeq" id="WP_115303207.1">
    <property type="nucleotide sequence ID" value="NZ_CAAAHO010000002.1"/>
</dbReference>
<feature type="coiled-coil region" evidence="2">
    <location>
        <begin position="140"/>
        <end position="167"/>
    </location>
</feature>
<dbReference type="Gene3D" id="2.40.420.20">
    <property type="match status" value="1"/>
</dbReference>
<keyword evidence="3" id="KW-0812">Transmembrane</keyword>
<feature type="transmembrane region" description="Helical" evidence="3">
    <location>
        <begin position="6"/>
        <end position="25"/>
    </location>
</feature>
<evidence type="ECO:0000256" key="2">
    <source>
        <dbReference type="SAM" id="Coils"/>
    </source>
</evidence>
<evidence type="ECO:0000256" key="1">
    <source>
        <dbReference type="ARBA" id="ARBA00009477"/>
    </source>
</evidence>
<organism evidence="6 7">
    <name type="scientific">Legionella beliardensis</name>
    <dbReference type="NCBI Taxonomy" id="91822"/>
    <lineage>
        <taxon>Bacteria</taxon>
        <taxon>Pseudomonadati</taxon>
        <taxon>Pseudomonadota</taxon>
        <taxon>Gammaproteobacteria</taxon>
        <taxon>Legionellales</taxon>
        <taxon>Legionellaceae</taxon>
        <taxon>Legionella</taxon>
    </lineage>
</organism>
<protein>
    <submittedName>
        <fullName evidence="6">Acriflavin resistance protein</fullName>
    </submittedName>
</protein>